<dbReference type="InterPro" id="IPR040701">
    <property type="entry name" value="Bact_RF_family2"/>
</dbReference>
<sequence length="373" mass="40472">MQSERLTWLVKAQGPFASVYYDDSHDTEDAVEQLETRWHLIRRRLEELGADAGVIRMVERAVLHHRPAIGHRGRAVIATHEQVLINDHLVSPPPAMEIRLSDYPYVVPLIDLEIRRPTYVVAAIDRAGADISIYRGRTVSSTSIDGGGYPVHKPATGGWHGYGDYQHTTEEAIRMNCRAVADELVRLVDKANPEVVFLCGETRSLADLVSELPRRVTERASQVHSGARKIGIDDDEIRELASAEFARRRDAEMTGIADRFRAEVGRRSGLAAAGLADVCSALRDGNVETLIVGELGDATVVTGRSLSTIATDADALSELGEPMQRVVRADEALPYNAVAVGATLVRADGGLALADGIGAVLRYAADSVARRGA</sequence>
<dbReference type="RefSeq" id="WP_085268109.1">
    <property type="nucleotide sequence ID" value="NZ_AP022614.1"/>
</dbReference>
<accession>A0A7I7YSG5</accession>
<organism evidence="1 2">
    <name type="scientific">Mycobacterium parmense</name>
    <dbReference type="NCBI Taxonomy" id="185642"/>
    <lineage>
        <taxon>Bacteria</taxon>
        <taxon>Bacillati</taxon>
        <taxon>Actinomycetota</taxon>
        <taxon>Actinomycetes</taxon>
        <taxon>Mycobacteriales</taxon>
        <taxon>Mycobacteriaceae</taxon>
        <taxon>Mycobacterium</taxon>
        <taxon>Mycobacterium simiae complex</taxon>
    </lineage>
</organism>
<dbReference type="Gene3D" id="3.30.1330.30">
    <property type="match status" value="1"/>
</dbReference>
<dbReference type="InterPro" id="IPR042226">
    <property type="entry name" value="eFR1_2_sf"/>
</dbReference>
<proteinExistence type="predicted"/>
<protein>
    <submittedName>
        <fullName evidence="1">Uncharacterized protein</fullName>
    </submittedName>
</protein>
<dbReference type="AlphaFoldDB" id="A0A7I7YSG5"/>
<dbReference type="OrthoDB" id="5179393at2"/>
<dbReference type="Pfam" id="PF18844">
    <property type="entry name" value="baeRF_family2"/>
    <property type="match status" value="1"/>
</dbReference>
<evidence type="ECO:0000313" key="2">
    <source>
        <dbReference type="Proteomes" id="UP000467105"/>
    </source>
</evidence>
<evidence type="ECO:0000313" key="1">
    <source>
        <dbReference type="EMBL" id="BBZ44798.1"/>
    </source>
</evidence>
<dbReference type="Proteomes" id="UP000467105">
    <property type="component" value="Chromosome"/>
</dbReference>
<dbReference type="EMBL" id="AP022614">
    <property type="protein sequence ID" value="BBZ44798.1"/>
    <property type="molecule type" value="Genomic_DNA"/>
</dbReference>
<keyword evidence="2" id="KW-1185">Reference proteome</keyword>
<dbReference type="Gene3D" id="3.30.420.60">
    <property type="entry name" value="eRF1 domain 2"/>
    <property type="match status" value="1"/>
</dbReference>
<name>A0A7I7YSG5_9MYCO</name>
<gene>
    <name evidence="1" type="ORF">MPRM_20790</name>
</gene>
<dbReference type="InterPro" id="IPR029064">
    <property type="entry name" value="Ribosomal_eL30-like_sf"/>
</dbReference>
<reference evidence="1 2" key="1">
    <citation type="journal article" date="2019" name="Emerg. Microbes Infect.">
        <title>Comprehensive subspecies identification of 175 nontuberculous mycobacteria species based on 7547 genomic profiles.</title>
        <authorList>
            <person name="Matsumoto Y."/>
            <person name="Kinjo T."/>
            <person name="Motooka D."/>
            <person name="Nabeya D."/>
            <person name="Jung N."/>
            <person name="Uechi K."/>
            <person name="Horii T."/>
            <person name="Iida T."/>
            <person name="Fujita J."/>
            <person name="Nakamura S."/>
        </authorList>
    </citation>
    <scope>NUCLEOTIDE SEQUENCE [LARGE SCALE GENOMIC DNA]</scope>
    <source>
        <strain evidence="1 2">JCM 14742</strain>
    </source>
</reference>